<protein>
    <submittedName>
        <fullName evidence="1">ATPase</fullName>
    </submittedName>
</protein>
<keyword evidence="2" id="KW-1185">Reference proteome</keyword>
<dbReference type="GeneID" id="77925289"/>
<organism evidence="1 2">
    <name type="scientific">Vibrio phage Seahorse</name>
    <dbReference type="NCBI Taxonomy" id="2662136"/>
    <lineage>
        <taxon>Viruses</taxon>
        <taxon>Duplodnaviria</taxon>
        <taxon>Heunggongvirae</taxon>
        <taxon>Uroviricota</taxon>
        <taxon>Caudoviricetes</taxon>
        <taxon>Seahorsevirus</taxon>
        <taxon>Seahorsevirus seahorse</taxon>
    </lineage>
</organism>
<dbReference type="RefSeq" id="YP_010649729.1">
    <property type="nucleotide sequence ID" value="NC_070772.1"/>
</dbReference>
<name>A0A6B7SDW9_9CAUD</name>
<sequence length="215" mass="24277">MSVPVMVIGDSGAGKTRSLKNLNASECFLVQPKSKPLPFKSSDWLKWDNESKTGSIVRTDDYNAIKKVIGAASKVGKKYVIIDDAQYIMLNEELRRSNETGFKKFTDMAKSFIDLVDFAASLECGTIIYFMFHTETNEQGEIKAKTTGKMIREKVVLEGLFSIVLRCHCQDGHHYFTTKCSGMDCVKTPEEMFESEKIENDLNLVNQAIIEYGWV</sequence>
<dbReference type="EMBL" id="MN512538">
    <property type="protein sequence ID" value="QGF20979.1"/>
    <property type="molecule type" value="Genomic_DNA"/>
</dbReference>
<proteinExistence type="predicted"/>
<reference evidence="1 2" key="1">
    <citation type="journal article" date="2020" name="Sci. Rep.">
        <title>A novel vibriophage exhibits inhibitory activity against host protein synthesis machinery.</title>
        <authorList>
            <person name="Thammatinna K."/>
            <person name="Egan M.E."/>
            <person name="Htoo H.H."/>
            <person name="Khanna K."/>
            <person name="Sugie J."/>
            <person name="Nideffer J.F."/>
            <person name="Villa E."/>
            <person name="Tassanakajon A."/>
            <person name="Pogliano J."/>
            <person name="Nonejuie P."/>
            <person name="Chaikeeratisak V."/>
        </authorList>
    </citation>
    <scope>NUCLEOTIDE SEQUENCE [LARGE SCALE GENOMIC DNA]</scope>
</reference>
<accession>A0A6B7SDW9</accession>
<evidence type="ECO:0000313" key="1">
    <source>
        <dbReference type="EMBL" id="QGF20979.1"/>
    </source>
</evidence>
<dbReference type="KEGG" id="vg:77925289"/>
<evidence type="ECO:0000313" key="2">
    <source>
        <dbReference type="Proteomes" id="UP000500903"/>
    </source>
</evidence>
<dbReference type="Proteomes" id="UP000500903">
    <property type="component" value="Segment"/>
</dbReference>